<name>A0A1R3IZZ5_COCAP</name>
<organism evidence="1 2">
    <name type="scientific">Corchorus capsularis</name>
    <name type="common">Jute</name>
    <dbReference type="NCBI Taxonomy" id="210143"/>
    <lineage>
        <taxon>Eukaryota</taxon>
        <taxon>Viridiplantae</taxon>
        <taxon>Streptophyta</taxon>
        <taxon>Embryophyta</taxon>
        <taxon>Tracheophyta</taxon>
        <taxon>Spermatophyta</taxon>
        <taxon>Magnoliopsida</taxon>
        <taxon>eudicotyledons</taxon>
        <taxon>Gunneridae</taxon>
        <taxon>Pentapetalae</taxon>
        <taxon>rosids</taxon>
        <taxon>malvids</taxon>
        <taxon>Malvales</taxon>
        <taxon>Malvaceae</taxon>
        <taxon>Grewioideae</taxon>
        <taxon>Apeibeae</taxon>
        <taxon>Corchorus</taxon>
    </lineage>
</organism>
<evidence type="ECO:0000313" key="2">
    <source>
        <dbReference type="Proteomes" id="UP000188268"/>
    </source>
</evidence>
<dbReference type="OrthoDB" id="1906396at2759"/>
<protein>
    <submittedName>
        <fullName evidence="1">BZIP protein</fullName>
    </submittedName>
</protein>
<accession>A0A1R3IZZ5</accession>
<dbReference type="Proteomes" id="UP000188268">
    <property type="component" value="Unassembled WGS sequence"/>
</dbReference>
<dbReference type="EMBL" id="AWWV01009077">
    <property type="protein sequence ID" value="OMO88148.1"/>
    <property type="molecule type" value="Genomic_DNA"/>
</dbReference>
<dbReference type="AlphaFoldDB" id="A0A1R3IZZ5"/>
<reference evidence="1 2" key="1">
    <citation type="submission" date="2013-09" db="EMBL/GenBank/DDBJ databases">
        <title>Corchorus capsularis genome sequencing.</title>
        <authorList>
            <person name="Alam M."/>
            <person name="Haque M.S."/>
            <person name="Islam M.S."/>
            <person name="Emdad E.M."/>
            <person name="Islam M.M."/>
            <person name="Ahmed B."/>
            <person name="Halim A."/>
            <person name="Hossen Q.M.M."/>
            <person name="Hossain M.Z."/>
            <person name="Ahmed R."/>
            <person name="Khan M.M."/>
            <person name="Islam R."/>
            <person name="Rashid M.M."/>
            <person name="Khan S.A."/>
            <person name="Rahman M.S."/>
            <person name="Alam M."/>
        </authorList>
    </citation>
    <scope>NUCLEOTIDE SEQUENCE [LARGE SCALE GENOMIC DNA]</scope>
    <source>
        <strain evidence="2">cv. CVL-1</strain>
        <tissue evidence="1">Whole seedling</tissue>
    </source>
</reference>
<evidence type="ECO:0000313" key="1">
    <source>
        <dbReference type="EMBL" id="OMO88148.1"/>
    </source>
</evidence>
<keyword evidence="2" id="KW-1185">Reference proteome</keyword>
<gene>
    <name evidence="1" type="ORF">CCACVL1_08546</name>
</gene>
<dbReference type="Gramene" id="OMO88148">
    <property type="protein sequence ID" value="OMO88148"/>
    <property type="gene ID" value="CCACVL1_08546"/>
</dbReference>
<sequence length="110" mass="12137">MENNNLMQRLATLEDQIFIKEGQYQLLKKENERLKIAYANGSAVAAGSSNSLTEVKKLVLCIRMNVNGYAPEIAQPAKTEPSYSLDADFIYSSSSSSSSCCVVPIRLEKL</sequence>
<proteinExistence type="predicted"/>
<comment type="caution">
    <text evidence="1">The sequence shown here is derived from an EMBL/GenBank/DDBJ whole genome shotgun (WGS) entry which is preliminary data.</text>
</comment>